<dbReference type="EMBL" id="LGVV01000030">
    <property type="protein sequence ID" value="KNX41167.1"/>
    <property type="molecule type" value="Genomic_DNA"/>
</dbReference>
<dbReference type="SMART" id="SM00869">
    <property type="entry name" value="Autotransporter"/>
    <property type="match status" value="1"/>
</dbReference>
<dbReference type="PATRIC" id="fig|74031.6.peg.2332"/>
<evidence type="ECO:0000313" key="2">
    <source>
        <dbReference type="EMBL" id="KNX41167.1"/>
    </source>
</evidence>
<dbReference type="InterPro" id="IPR005546">
    <property type="entry name" value="Autotransporte_beta"/>
</dbReference>
<evidence type="ECO:0000313" key="3">
    <source>
        <dbReference type="Proteomes" id="UP000037046"/>
    </source>
</evidence>
<dbReference type="STRING" id="74031.SAMN04488077_10532"/>
<dbReference type="Gene3D" id="2.60.120.380">
    <property type="match status" value="1"/>
</dbReference>
<dbReference type="Gene3D" id="2.40.128.130">
    <property type="entry name" value="Autotransporter beta-domain"/>
    <property type="match status" value="1"/>
</dbReference>
<gene>
    <name evidence="2" type="ORF">ROTO_22840</name>
</gene>
<dbReference type="PROSITE" id="PS51208">
    <property type="entry name" value="AUTOTRANSPORTER"/>
    <property type="match status" value="1"/>
</dbReference>
<organism evidence="2 3">
    <name type="scientific">Roseovarius tolerans</name>
    <dbReference type="NCBI Taxonomy" id="74031"/>
    <lineage>
        <taxon>Bacteria</taxon>
        <taxon>Pseudomonadati</taxon>
        <taxon>Pseudomonadota</taxon>
        <taxon>Alphaproteobacteria</taxon>
        <taxon>Rhodobacterales</taxon>
        <taxon>Roseobacteraceae</taxon>
        <taxon>Roseovarius</taxon>
    </lineage>
</organism>
<dbReference type="SUPFAM" id="SSF103515">
    <property type="entry name" value="Autotransporter"/>
    <property type="match status" value="1"/>
</dbReference>
<protein>
    <submittedName>
        <fullName evidence="2">Autotransporter beta-domain protein</fullName>
    </submittedName>
</protein>
<reference evidence="3" key="1">
    <citation type="submission" date="2015-07" db="EMBL/GenBank/DDBJ databases">
        <title>Draft Genome Sequence of Roseovarius tolerans EL-164, a producer of N-Acylated Alanine Methyl Esters (NAMEs).</title>
        <authorList>
            <person name="Voget S."/>
            <person name="Bruns H."/>
            <person name="Wagner-Doebler I."/>
            <person name="Schulz S."/>
            <person name="Daniel R."/>
        </authorList>
    </citation>
    <scope>NUCLEOTIDE SEQUENCE [LARGE SCALE GENOMIC DNA]</scope>
    <source>
        <strain evidence="3">EL-164</strain>
    </source>
</reference>
<feature type="domain" description="Autotransporter" evidence="1">
    <location>
        <begin position="240"/>
        <end position="488"/>
    </location>
</feature>
<accession>A0A0L6CTR5</accession>
<proteinExistence type="predicted"/>
<evidence type="ECO:0000259" key="1">
    <source>
        <dbReference type="PROSITE" id="PS51208"/>
    </source>
</evidence>
<name>A0A0L6CTR5_9RHOB</name>
<keyword evidence="3" id="KW-1185">Reference proteome</keyword>
<comment type="caution">
    <text evidence="2">The sequence shown here is derived from an EMBL/GenBank/DDBJ whole genome shotgun (WGS) entry which is preliminary data.</text>
</comment>
<sequence>MIGDTPHRWSTLILDVANLHELGNVAAIVEMHRHIFMRLFIIFLCNRHEQDIINGDTTGAPTWNRPIGAGPGLSGSGNATPFQTVNVTITQPLSFSAETTVAGFDTYLHLYQTGFDPNAQLTNLVAGDDDGGAGFLSLINAASDGPFTPGQYIVVVSGFSNGSFGTYTLEINGAILGFTGSLLDELEATAGTLARLTTRQSFGNTRSGAQNSFATRDLQSPLGFGGNAEGAPVVSSKNGPLMGSLYVWGEFSGFRADHKGSKSPRQFLSTGLQVGADVALDDNFVAGLSAGYNDLEERSTNIETEGDFFYVQPYLGYRRGAWSAEASLMYGEADYDQISIGGKGTADSDVWAIGLSVARDLEMSNSITLTPMASARYGEEDITGKSGTLAGAGSTTVDFSEYSVGARWTRTTQNGVNYIGLHADYVDSSAPQALAGGGFDPEGLSGRVEFGGGVRVTANSDLSMGFQIGGIGSDLPDYAAQVRYGMNF</sequence>
<dbReference type="InterPro" id="IPR036709">
    <property type="entry name" value="Autotransporte_beta_dom_sf"/>
</dbReference>
<dbReference type="AlphaFoldDB" id="A0A0L6CTR5"/>
<dbReference type="Pfam" id="PF03797">
    <property type="entry name" value="Autotransporter"/>
    <property type="match status" value="1"/>
</dbReference>
<dbReference type="Proteomes" id="UP000037046">
    <property type="component" value="Unassembled WGS sequence"/>
</dbReference>